<accession>A0AAV4GFB4</accession>
<dbReference type="Proteomes" id="UP000762676">
    <property type="component" value="Unassembled WGS sequence"/>
</dbReference>
<sequence length="490" mass="56701">MLTGTPVTLDETPFEKSKRIRGLEADFENWAKYYFPKYYEAAPAPFHIRASRRIISKAEWFEVRSWSRGMAKSVRSVMEILYLTLTGKKHNILIVSHTLDHATELANPFRTELENNNRIINDYGLQRSLSKWKEDRFKTQKGVQFRALGKGQNPRGTRNENYRPDIILIDDIDSDEEVRNLQRIKDGLDWIEQALLSTRSSSTSEKPLLILVCGNIIGQYCSVSELGKKADRHDIVNIMDKNEQSNWKGYISKRDIERIRATISERAFQQEYMNNPMPQGDVFTEVKFDSVPKLSTCQSVIIYADPATSNRDVAGGSMKAIGIIAKKKSIFYLYKVWLNNMNNDTFIDILFEAHRIVKEDEGVDITKVFVENNSLQNPFYEQVLLPLIRKKAQTKGHLPITPDTRKKADKYARIEATLEPLNRLKQLILNKKEEGDTDMQRLRDQLFGVAPKAKIMDGPDMLEGGVWILQKKHLANQHQYYTPQRHNRKF</sequence>
<reference evidence="1 2" key="1">
    <citation type="journal article" date="2021" name="Elife">
        <title>Chloroplast acquisition without the gene transfer in kleptoplastic sea slugs, Plakobranchus ocellatus.</title>
        <authorList>
            <person name="Maeda T."/>
            <person name="Takahashi S."/>
            <person name="Yoshida T."/>
            <person name="Shimamura S."/>
            <person name="Takaki Y."/>
            <person name="Nagai Y."/>
            <person name="Toyoda A."/>
            <person name="Suzuki Y."/>
            <person name="Arimoto A."/>
            <person name="Ishii H."/>
            <person name="Satoh N."/>
            <person name="Nishiyama T."/>
            <person name="Hasebe M."/>
            <person name="Maruyama T."/>
            <person name="Minagawa J."/>
            <person name="Obokata J."/>
            <person name="Shigenobu S."/>
        </authorList>
    </citation>
    <scope>NUCLEOTIDE SEQUENCE [LARGE SCALE GENOMIC DNA]</scope>
</reference>
<evidence type="ECO:0000313" key="1">
    <source>
        <dbReference type="EMBL" id="GFR84428.1"/>
    </source>
</evidence>
<evidence type="ECO:0008006" key="3">
    <source>
        <dbReference type="Google" id="ProtNLM"/>
    </source>
</evidence>
<keyword evidence="2" id="KW-1185">Reference proteome</keyword>
<dbReference type="Gene3D" id="3.40.50.300">
    <property type="entry name" value="P-loop containing nucleotide triphosphate hydrolases"/>
    <property type="match status" value="1"/>
</dbReference>
<dbReference type="EMBL" id="BMAT01004951">
    <property type="protein sequence ID" value="GFR84428.1"/>
    <property type="molecule type" value="Genomic_DNA"/>
</dbReference>
<protein>
    <recommendedName>
        <fullName evidence="3">Terminase large subunit gp17-like C-terminal domain-containing protein</fullName>
    </recommendedName>
</protein>
<dbReference type="InterPro" id="IPR027417">
    <property type="entry name" value="P-loop_NTPase"/>
</dbReference>
<evidence type="ECO:0000313" key="2">
    <source>
        <dbReference type="Proteomes" id="UP000762676"/>
    </source>
</evidence>
<comment type="caution">
    <text evidence="1">The sequence shown here is derived from an EMBL/GenBank/DDBJ whole genome shotgun (WGS) entry which is preliminary data.</text>
</comment>
<dbReference type="AlphaFoldDB" id="A0AAV4GFB4"/>
<name>A0AAV4GFB4_9GAST</name>
<organism evidence="1 2">
    <name type="scientific">Elysia marginata</name>
    <dbReference type="NCBI Taxonomy" id="1093978"/>
    <lineage>
        <taxon>Eukaryota</taxon>
        <taxon>Metazoa</taxon>
        <taxon>Spiralia</taxon>
        <taxon>Lophotrochozoa</taxon>
        <taxon>Mollusca</taxon>
        <taxon>Gastropoda</taxon>
        <taxon>Heterobranchia</taxon>
        <taxon>Euthyneura</taxon>
        <taxon>Panpulmonata</taxon>
        <taxon>Sacoglossa</taxon>
        <taxon>Placobranchoidea</taxon>
        <taxon>Plakobranchidae</taxon>
        <taxon>Elysia</taxon>
    </lineage>
</organism>
<proteinExistence type="predicted"/>
<gene>
    <name evidence="1" type="ORF">ElyMa_002417100</name>
</gene>